<reference evidence="17 18" key="1">
    <citation type="journal article" date="2012" name="Proc. Natl. Acad. Sci. U.S.A.">
        <title>Comparative genomics of Ceriporiopsis subvermispora and Phanerochaete chrysosporium provide insight into selective ligninolysis.</title>
        <authorList>
            <person name="Fernandez-Fueyo E."/>
            <person name="Ruiz-Duenas F.J."/>
            <person name="Ferreira P."/>
            <person name="Floudas D."/>
            <person name="Hibbett D.S."/>
            <person name="Canessa P."/>
            <person name="Larrondo L.F."/>
            <person name="James T.Y."/>
            <person name="Seelenfreund D."/>
            <person name="Lobos S."/>
            <person name="Polanco R."/>
            <person name="Tello M."/>
            <person name="Honda Y."/>
            <person name="Watanabe T."/>
            <person name="Watanabe T."/>
            <person name="Ryu J.S."/>
            <person name="Kubicek C.P."/>
            <person name="Schmoll M."/>
            <person name="Gaskell J."/>
            <person name="Hammel K.E."/>
            <person name="St John F.J."/>
            <person name="Vanden Wymelenberg A."/>
            <person name="Sabat G."/>
            <person name="Splinter BonDurant S."/>
            <person name="Syed K."/>
            <person name="Yadav J.S."/>
            <person name="Doddapaneni H."/>
            <person name="Subramanian V."/>
            <person name="Lavin J.L."/>
            <person name="Oguiza J.A."/>
            <person name="Perez G."/>
            <person name="Pisabarro A.G."/>
            <person name="Ramirez L."/>
            <person name="Santoyo F."/>
            <person name="Master E."/>
            <person name="Coutinho P.M."/>
            <person name="Henrissat B."/>
            <person name="Lombard V."/>
            <person name="Magnuson J.K."/>
            <person name="Kuees U."/>
            <person name="Hori C."/>
            <person name="Igarashi K."/>
            <person name="Samejima M."/>
            <person name="Held B.W."/>
            <person name="Barry K.W."/>
            <person name="LaButti K.M."/>
            <person name="Lapidus A."/>
            <person name="Lindquist E.A."/>
            <person name="Lucas S.M."/>
            <person name="Riley R."/>
            <person name="Salamov A.A."/>
            <person name="Hoffmeister D."/>
            <person name="Schwenk D."/>
            <person name="Hadar Y."/>
            <person name="Yarden O."/>
            <person name="de Vries R.P."/>
            <person name="Wiebenga A."/>
            <person name="Stenlid J."/>
            <person name="Eastwood D."/>
            <person name="Grigoriev I.V."/>
            <person name="Berka R.M."/>
            <person name="Blanchette R.A."/>
            <person name="Kersten P."/>
            <person name="Martinez A.T."/>
            <person name="Vicuna R."/>
            <person name="Cullen D."/>
        </authorList>
    </citation>
    <scope>NUCLEOTIDE SEQUENCE [LARGE SCALE GENOMIC DNA]</scope>
    <source>
        <strain evidence="17 18">B</strain>
    </source>
</reference>
<protein>
    <recommendedName>
        <fullName evidence="13">galacturonan 1,4-alpha-galacturonidase</fullName>
        <ecNumber evidence="13">3.2.1.67</ecNumber>
    </recommendedName>
</protein>
<keyword evidence="9 15" id="KW-0326">Glycosidase</keyword>
<keyword evidence="16" id="KW-0812">Transmembrane</keyword>
<dbReference type="OrthoDB" id="187139at2759"/>
<dbReference type="GO" id="GO:0071555">
    <property type="term" value="P:cell wall organization"/>
    <property type="evidence" value="ECO:0007669"/>
    <property type="project" value="UniProtKB-KW"/>
</dbReference>
<dbReference type="InterPro" id="IPR012334">
    <property type="entry name" value="Pectin_lyas_fold"/>
</dbReference>
<dbReference type="EC" id="3.2.1.67" evidence="13"/>
<dbReference type="Pfam" id="PF00295">
    <property type="entry name" value="Glyco_hydro_28"/>
    <property type="match status" value="1"/>
</dbReference>
<keyword evidence="3" id="KW-0964">Secreted</keyword>
<dbReference type="Gene3D" id="2.160.20.10">
    <property type="entry name" value="Single-stranded right-handed beta-helix, Pectin lyase-like"/>
    <property type="match status" value="1"/>
</dbReference>
<evidence type="ECO:0000256" key="9">
    <source>
        <dbReference type="ARBA" id="ARBA00023295"/>
    </source>
</evidence>
<evidence type="ECO:0000256" key="6">
    <source>
        <dbReference type="ARBA" id="ARBA00023157"/>
    </source>
</evidence>
<dbReference type="InterPro" id="IPR000743">
    <property type="entry name" value="Glyco_hydro_28"/>
</dbReference>
<comment type="catalytic activity">
    <reaction evidence="14">
        <text>[(1-&gt;4)-alpha-D-galacturonosyl](n) + H2O = alpha-D-galacturonate + [(1-&gt;4)-alpha-D-galacturonosyl](n-1)</text>
        <dbReference type="Rhea" id="RHEA:14117"/>
        <dbReference type="Rhea" id="RHEA-COMP:14570"/>
        <dbReference type="Rhea" id="RHEA-COMP:14572"/>
        <dbReference type="ChEBI" id="CHEBI:15377"/>
        <dbReference type="ChEBI" id="CHEBI:58658"/>
        <dbReference type="ChEBI" id="CHEBI:140523"/>
        <dbReference type="EC" id="3.2.1.67"/>
    </reaction>
</comment>
<name>M2QXU3_CERS8</name>
<evidence type="ECO:0000256" key="16">
    <source>
        <dbReference type="SAM" id="Phobius"/>
    </source>
</evidence>
<evidence type="ECO:0000256" key="13">
    <source>
        <dbReference type="ARBA" id="ARBA00038933"/>
    </source>
</evidence>
<evidence type="ECO:0000256" key="3">
    <source>
        <dbReference type="ARBA" id="ARBA00022525"/>
    </source>
</evidence>
<dbReference type="GO" id="GO:0005576">
    <property type="term" value="C:extracellular region"/>
    <property type="evidence" value="ECO:0007669"/>
    <property type="project" value="UniProtKB-SubCell"/>
</dbReference>
<evidence type="ECO:0000256" key="14">
    <source>
        <dbReference type="ARBA" id="ARBA00048766"/>
    </source>
</evidence>
<organism evidence="17 18">
    <name type="scientific">Ceriporiopsis subvermispora (strain B)</name>
    <name type="common">White-rot fungus</name>
    <name type="synonym">Gelatoporia subvermispora</name>
    <dbReference type="NCBI Taxonomy" id="914234"/>
    <lineage>
        <taxon>Eukaryota</taxon>
        <taxon>Fungi</taxon>
        <taxon>Dikarya</taxon>
        <taxon>Basidiomycota</taxon>
        <taxon>Agaricomycotina</taxon>
        <taxon>Agaricomycetes</taxon>
        <taxon>Polyporales</taxon>
        <taxon>Gelatoporiaceae</taxon>
        <taxon>Gelatoporia</taxon>
    </lineage>
</organism>
<keyword evidence="5 15" id="KW-0378">Hydrolase</keyword>
<keyword evidence="10" id="KW-0961">Cell wall biogenesis/degradation</keyword>
<sequence>MEVCSCYIDIIMRETYWILIVGLWFLLHATAAIGSTELTCNLEPLGHGKDDTTQIEEAIARCGHGGTTVFAPGEYNVTRKMTWDLANSRVDLHGYLNFKKDLPYWMDPDNTYRVVFIQSQASWFVVTGHDFVVDAHNTGGIIGNGQYWWSWYGNGTRIDGDGRPLALTVSKATRGTIANFRIEGQPFWCNAVVDSKDVVYDGMYCNATNSDPLYFGQNIVWNTDGIDTYRSDNITLLNWDITLGDDCLAIKGNSTNIFAKNITCRGGTGIAFGSLGQYKNLIDNVDNVVIEDVTFHRLDPQIQPIMSHGVYFKSWTGTTIGFPPAEGGGGTGLVTNVIVRNVSLDNVTNPIQLYQTNSGHPGDAPSRLQFANLSFEDWTGTAQTNLIVDLECSPAAPCPNMSFRDINVTPPDGQQANFTCSNVIDEHGLPASCSP</sequence>
<keyword evidence="4" id="KW-0732">Signal</keyword>
<dbReference type="GO" id="GO:0000272">
    <property type="term" value="P:polysaccharide catabolic process"/>
    <property type="evidence" value="ECO:0007669"/>
    <property type="project" value="UniProtKB-KW"/>
</dbReference>
<proteinExistence type="inferred from homology"/>
<feature type="transmembrane region" description="Helical" evidence="16">
    <location>
        <begin position="16"/>
        <end position="34"/>
    </location>
</feature>
<dbReference type="STRING" id="914234.M2QXU3"/>
<evidence type="ECO:0000256" key="5">
    <source>
        <dbReference type="ARBA" id="ARBA00022801"/>
    </source>
</evidence>
<evidence type="ECO:0000256" key="11">
    <source>
        <dbReference type="ARBA" id="ARBA00023326"/>
    </source>
</evidence>
<evidence type="ECO:0000256" key="8">
    <source>
        <dbReference type="ARBA" id="ARBA00023277"/>
    </source>
</evidence>
<evidence type="ECO:0000256" key="1">
    <source>
        <dbReference type="ARBA" id="ARBA00004613"/>
    </source>
</evidence>
<dbReference type="GO" id="GO:0004650">
    <property type="term" value="F:polygalacturonase activity"/>
    <property type="evidence" value="ECO:0007669"/>
    <property type="project" value="InterPro"/>
</dbReference>
<keyword evidence="7" id="KW-0325">Glycoprotein</keyword>
<dbReference type="AlphaFoldDB" id="M2QXU3"/>
<dbReference type="HOGENOM" id="CLU_016031_1_1_1"/>
<keyword evidence="8" id="KW-0119">Carbohydrate metabolism</keyword>
<keyword evidence="16" id="KW-0472">Membrane</keyword>
<keyword evidence="18" id="KW-1185">Reference proteome</keyword>
<evidence type="ECO:0000256" key="2">
    <source>
        <dbReference type="ARBA" id="ARBA00008834"/>
    </source>
</evidence>
<keyword evidence="6" id="KW-1015">Disulfide bond</keyword>
<dbReference type="EMBL" id="KB445797">
    <property type="protein sequence ID" value="EMD36945.1"/>
    <property type="molecule type" value="Genomic_DNA"/>
</dbReference>
<gene>
    <name evidence="17" type="ORF">CERSUDRAFT_114853</name>
</gene>
<evidence type="ECO:0000313" key="18">
    <source>
        <dbReference type="Proteomes" id="UP000016930"/>
    </source>
</evidence>
<dbReference type="PANTHER" id="PTHR31736">
    <property type="match status" value="1"/>
</dbReference>
<dbReference type="Proteomes" id="UP000016930">
    <property type="component" value="Unassembled WGS sequence"/>
</dbReference>
<dbReference type="SUPFAM" id="SSF51126">
    <property type="entry name" value="Pectin lyase-like"/>
    <property type="match status" value="1"/>
</dbReference>
<comment type="function">
    <text evidence="12">Specific in hydrolyzing the terminal glycosidic bond of polygalacturonic acid and oligogalacturonates.</text>
</comment>
<keyword evidence="16" id="KW-1133">Transmembrane helix</keyword>
<evidence type="ECO:0000256" key="10">
    <source>
        <dbReference type="ARBA" id="ARBA00023316"/>
    </source>
</evidence>
<evidence type="ECO:0000256" key="12">
    <source>
        <dbReference type="ARBA" id="ARBA00037312"/>
    </source>
</evidence>
<comment type="similarity">
    <text evidence="2 15">Belongs to the glycosyl hydrolase 28 family.</text>
</comment>
<evidence type="ECO:0000313" key="17">
    <source>
        <dbReference type="EMBL" id="EMD36945.1"/>
    </source>
</evidence>
<evidence type="ECO:0000256" key="4">
    <source>
        <dbReference type="ARBA" id="ARBA00022729"/>
    </source>
</evidence>
<evidence type="ECO:0000256" key="7">
    <source>
        <dbReference type="ARBA" id="ARBA00023180"/>
    </source>
</evidence>
<dbReference type="InterPro" id="IPR011050">
    <property type="entry name" value="Pectin_lyase_fold/virulence"/>
</dbReference>
<dbReference type="PANTHER" id="PTHR31736:SF12">
    <property type="entry name" value="EXO-POLYGALACTURONASE, PUTATIVE-RELATED"/>
    <property type="match status" value="1"/>
</dbReference>
<evidence type="ECO:0000256" key="15">
    <source>
        <dbReference type="RuleBase" id="RU361169"/>
    </source>
</evidence>
<keyword evidence="11" id="KW-0624">Polysaccharide degradation</keyword>
<comment type="subcellular location">
    <subcellularLocation>
        <location evidence="1">Secreted</location>
    </subcellularLocation>
</comment>
<dbReference type="GO" id="GO:0047911">
    <property type="term" value="F:galacturan 1,4-alpha-galacturonidase activity"/>
    <property type="evidence" value="ECO:0007669"/>
    <property type="project" value="UniProtKB-EC"/>
</dbReference>
<accession>M2QXU3</accession>